<organism evidence="2 3">
    <name type="scientific">Araneus ventricosus</name>
    <name type="common">Orbweaver spider</name>
    <name type="synonym">Epeira ventricosa</name>
    <dbReference type="NCBI Taxonomy" id="182803"/>
    <lineage>
        <taxon>Eukaryota</taxon>
        <taxon>Metazoa</taxon>
        <taxon>Ecdysozoa</taxon>
        <taxon>Arthropoda</taxon>
        <taxon>Chelicerata</taxon>
        <taxon>Arachnida</taxon>
        <taxon>Araneae</taxon>
        <taxon>Araneomorphae</taxon>
        <taxon>Entelegynae</taxon>
        <taxon>Araneoidea</taxon>
        <taxon>Araneidae</taxon>
        <taxon>Araneus</taxon>
    </lineage>
</organism>
<reference evidence="2 3" key="1">
    <citation type="journal article" date="2019" name="Sci. Rep.">
        <title>Orb-weaving spider Araneus ventricosus genome elucidates the spidroin gene catalogue.</title>
        <authorList>
            <person name="Kono N."/>
            <person name="Nakamura H."/>
            <person name="Ohtoshi R."/>
            <person name="Moran D.A.P."/>
            <person name="Shinohara A."/>
            <person name="Yoshida Y."/>
            <person name="Fujiwara M."/>
            <person name="Mori M."/>
            <person name="Tomita M."/>
            <person name="Arakawa K."/>
        </authorList>
    </citation>
    <scope>NUCLEOTIDE SEQUENCE [LARGE SCALE GENOMIC DNA]</scope>
</reference>
<comment type="caution">
    <text evidence="2">The sequence shown here is derived from an EMBL/GenBank/DDBJ whole genome shotgun (WGS) entry which is preliminary data.</text>
</comment>
<protein>
    <submittedName>
        <fullName evidence="2">Uncharacterized protein</fullName>
    </submittedName>
</protein>
<proteinExistence type="predicted"/>
<evidence type="ECO:0000313" key="3">
    <source>
        <dbReference type="Proteomes" id="UP000499080"/>
    </source>
</evidence>
<feature type="compositionally biased region" description="Low complexity" evidence="1">
    <location>
        <begin position="1"/>
        <end position="10"/>
    </location>
</feature>
<dbReference type="Proteomes" id="UP000499080">
    <property type="component" value="Unassembled WGS sequence"/>
</dbReference>
<evidence type="ECO:0000313" key="2">
    <source>
        <dbReference type="EMBL" id="GBN92708.1"/>
    </source>
</evidence>
<accession>A0A4Y2SWD4</accession>
<evidence type="ECO:0000256" key="1">
    <source>
        <dbReference type="SAM" id="MobiDB-lite"/>
    </source>
</evidence>
<sequence length="77" mass="8329">MTRTTPPLTKLPHHTNGGRLAPTYDLTCNTGLIHEGFSVKSGFGLGTLRPQSRDLTTSSSSHYGQPAFEIVRSLFAV</sequence>
<dbReference type="AlphaFoldDB" id="A0A4Y2SWD4"/>
<keyword evidence="3" id="KW-1185">Reference proteome</keyword>
<feature type="region of interest" description="Disordered" evidence="1">
    <location>
        <begin position="1"/>
        <end position="20"/>
    </location>
</feature>
<gene>
    <name evidence="2" type="ORF">AVEN_161930_1</name>
</gene>
<dbReference type="EMBL" id="BGPR01024534">
    <property type="protein sequence ID" value="GBN92708.1"/>
    <property type="molecule type" value="Genomic_DNA"/>
</dbReference>
<name>A0A4Y2SWD4_ARAVE</name>